<comment type="subcellular location">
    <subcellularLocation>
        <location evidence="1">Cell membrane</location>
        <topology evidence="1">Multi-pass membrane protein</topology>
    </subcellularLocation>
</comment>
<dbReference type="EC" id="2.4.-.-" evidence="11"/>
<keyword evidence="5 9" id="KW-0812">Transmembrane</keyword>
<accession>A0A6J4JAK5</accession>
<keyword evidence="7 9" id="KW-0472">Membrane</keyword>
<dbReference type="InterPro" id="IPR050256">
    <property type="entry name" value="Glycosyltransferase_2"/>
</dbReference>
<evidence type="ECO:0000256" key="3">
    <source>
        <dbReference type="ARBA" id="ARBA00022676"/>
    </source>
</evidence>
<keyword evidence="6 9" id="KW-1133">Transmembrane helix</keyword>
<dbReference type="SUPFAM" id="SSF53448">
    <property type="entry name" value="Nucleotide-diphospho-sugar transferases"/>
    <property type="match status" value="1"/>
</dbReference>
<feature type="domain" description="Glycosyltransferase 2-like" evidence="10">
    <location>
        <begin position="22"/>
        <end position="186"/>
    </location>
</feature>
<keyword evidence="2" id="KW-1003">Cell membrane</keyword>
<evidence type="ECO:0000256" key="7">
    <source>
        <dbReference type="ARBA" id="ARBA00023136"/>
    </source>
</evidence>
<dbReference type="CDD" id="cd04187">
    <property type="entry name" value="DPM1_like_bac"/>
    <property type="match status" value="1"/>
</dbReference>
<protein>
    <submittedName>
        <fullName evidence="11">Polymyxin resistance protein ArnC, glycosyl transferase</fullName>
        <ecNumber evidence="11">2.4.-.-</ecNumber>
    </submittedName>
</protein>
<evidence type="ECO:0000256" key="5">
    <source>
        <dbReference type="ARBA" id="ARBA00022692"/>
    </source>
</evidence>
<keyword evidence="3 11" id="KW-0328">Glycosyltransferase</keyword>
<dbReference type="FunFam" id="3.90.550.10:FF:000079">
    <property type="entry name" value="Probable glycosyl transferase"/>
    <property type="match status" value="1"/>
</dbReference>
<dbReference type="PANTHER" id="PTHR48090:SF1">
    <property type="entry name" value="PROPHAGE BACTOPRENOL GLUCOSYL TRANSFERASE HOMOLOG"/>
    <property type="match status" value="1"/>
</dbReference>
<evidence type="ECO:0000256" key="4">
    <source>
        <dbReference type="ARBA" id="ARBA00022679"/>
    </source>
</evidence>
<evidence type="ECO:0000259" key="10">
    <source>
        <dbReference type="Pfam" id="PF00535"/>
    </source>
</evidence>
<dbReference type="PANTHER" id="PTHR48090">
    <property type="entry name" value="UNDECAPRENYL-PHOSPHATE 4-DEOXY-4-FORMAMIDO-L-ARABINOSE TRANSFERASE-RELATED"/>
    <property type="match status" value="1"/>
</dbReference>
<dbReference type="InterPro" id="IPR001173">
    <property type="entry name" value="Glyco_trans_2-like"/>
</dbReference>
<sequence>SNPLTGVESRGRRLAQRRPVLSVVVPLFNEEEVLERFHARLTSVMDSLGLSWEVVYVNDGSRDRSLDVLHALHAEQAEVAVVSLSRNFGKEVAMTAGLDHARGDAVVVIDVDLQDPPEVIPELVAAWREGFDVVYAQRRVREGETWLKRTTAAGFYRVMERIGGPVRLPPNVGDFRLMSRRSLDALLALRERHRFMKGLFAWVGFPSKAVPYDRAPRAAGTTKWNYWRLWNLSIEGITSFTTVPLRVATYLGLATAAFAVLYGVQVVVKTALYGNPVAGYPSLMVVVLFLGGGQLVTLGIIGEYLGRVFNEAKGRPLYIVGRHLPAAGAESDSEEQVADARCLVNA</sequence>
<evidence type="ECO:0000313" key="11">
    <source>
        <dbReference type="EMBL" id="CAA9272286.1"/>
    </source>
</evidence>
<reference evidence="11" key="1">
    <citation type="submission" date="2020-02" db="EMBL/GenBank/DDBJ databases">
        <authorList>
            <person name="Meier V. D."/>
        </authorList>
    </citation>
    <scope>NUCLEOTIDE SEQUENCE</scope>
    <source>
        <strain evidence="11">AVDCRST_MAG04</strain>
    </source>
</reference>
<feature type="non-terminal residue" evidence="11">
    <location>
        <position position="1"/>
    </location>
</feature>
<evidence type="ECO:0000256" key="2">
    <source>
        <dbReference type="ARBA" id="ARBA00022475"/>
    </source>
</evidence>
<gene>
    <name evidence="11" type="ORF">AVDCRST_MAG04-3157</name>
</gene>
<dbReference type="GO" id="GO:0016757">
    <property type="term" value="F:glycosyltransferase activity"/>
    <property type="evidence" value="ECO:0007669"/>
    <property type="project" value="UniProtKB-KW"/>
</dbReference>
<evidence type="ECO:0000256" key="8">
    <source>
        <dbReference type="ARBA" id="ARBA00038152"/>
    </source>
</evidence>
<feature type="transmembrane region" description="Helical" evidence="9">
    <location>
        <begin position="280"/>
        <end position="305"/>
    </location>
</feature>
<proteinExistence type="inferred from homology"/>
<keyword evidence="4 11" id="KW-0808">Transferase</keyword>
<evidence type="ECO:0000256" key="9">
    <source>
        <dbReference type="SAM" id="Phobius"/>
    </source>
</evidence>
<comment type="similarity">
    <text evidence="8">Belongs to the glycosyltransferase 2 family. GtrB subfamily.</text>
</comment>
<dbReference type="InterPro" id="IPR029044">
    <property type="entry name" value="Nucleotide-diphossugar_trans"/>
</dbReference>
<dbReference type="Pfam" id="PF00535">
    <property type="entry name" value="Glycos_transf_2"/>
    <property type="match status" value="1"/>
</dbReference>
<feature type="transmembrane region" description="Helical" evidence="9">
    <location>
        <begin position="247"/>
        <end position="268"/>
    </location>
</feature>
<name>A0A6J4JAK5_9PROT</name>
<dbReference type="GO" id="GO:0005886">
    <property type="term" value="C:plasma membrane"/>
    <property type="evidence" value="ECO:0007669"/>
    <property type="project" value="UniProtKB-SubCell"/>
</dbReference>
<dbReference type="AlphaFoldDB" id="A0A6J4JAK5"/>
<dbReference type="EMBL" id="CADCTL010000227">
    <property type="protein sequence ID" value="CAA9272286.1"/>
    <property type="molecule type" value="Genomic_DNA"/>
</dbReference>
<dbReference type="Gene3D" id="3.90.550.10">
    <property type="entry name" value="Spore Coat Polysaccharide Biosynthesis Protein SpsA, Chain A"/>
    <property type="match status" value="1"/>
</dbReference>
<evidence type="ECO:0000256" key="1">
    <source>
        <dbReference type="ARBA" id="ARBA00004651"/>
    </source>
</evidence>
<organism evidence="11">
    <name type="scientific">uncultured Acetobacteraceae bacterium</name>
    <dbReference type="NCBI Taxonomy" id="169975"/>
    <lineage>
        <taxon>Bacteria</taxon>
        <taxon>Pseudomonadati</taxon>
        <taxon>Pseudomonadota</taxon>
        <taxon>Alphaproteobacteria</taxon>
        <taxon>Acetobacterales</taxon>
        <taxon>Acetobacteraceae</taxon>
        <taxon>environmental samples</taxon>
    </lineage>
</organism>
<evidence type="ECO:0000256" key="6">
    <source>
        <dbReference type="ARBA" id="ARBA00022989"/>
    </source>
</evidence>